<dbReference type="Gene3D" id="3.30.420.40">
    <property type="match status" value="1"/>
</dbReference>
<name>A0A5A7N3I7_9PROT</name>
<gene>
    <name evidence="3" type="ORF">JCM17846_05240</name>
</gene>
<dbReference type="InterPro" id="IPR050273">
    <property type="entry name" value="GppA/Ppx_hydrolase"/>
</dbReference>
<dbReference type="Gene3D" id="3.30.420.150">
    <property type="entry name" value="Exopolyphosphatase. Domain 2"/>
    <property type="match status" value="1"/>
</dbReference>
<sequence length="355" mass="38582">MSSAQDEGIAKLSPAKDEPAKSRTGPYARNRAVYSAIDLGTNNCRLLIARPTYAGFRVVDAFSRIVRLGEGLGATGRLSDEAMDRAIAALKICAQKIRHKQVTCMRSVATEACRTAKNCDIFVARVKAETGLNLDVISPAEEARLAVVGCQSLLDPAYGHALVFDIGGGSTELILVERRPKNRLHILAWTSMPYGVVNLSERFDCQSLDRARYAEMVGLIRAHLDRFEALASLRTLQKNGAMQLLGTSGTITTLASVQMGLPRYDRNKVDGAWLEQASIHDLARNIALMPYEARLAEPCIGEDRVDYVVAGCAILDALLAQWSFKRLRVADRGIREGVLRGLMGAGAVIGPGRTI</sequence>
<dbReference type="PANTHER" id="PTHR30005">
    <property type="entry name" value="EXOPOLYPHOSPHATASE"/>
    <property type="match status" value="1"/>
</dbReference>
<proteinExistence type="predicted"/>
<dbReference type="GO" id="GO:0016462">
    <property type="term" value="F:pyrophosphatase activity"/>
    <property type="evidence" value="ECO:0007669"/>
    <property type="project" value="TreeGrafter"/>
</dbReference>
<evidence type="ECO:0000256" key="1">
    <source>
        <dbReference type="SAM" id="MobiDB-lite"/>
    </source>
</evidence>
<protein>
    <submittedName>
        <fullName evidence="3">Exopolyphosphatase</fullName>
    </submittedName>
</protein>
<evidence type="ECO:0000313" key="3">
    <source>
        <dbReference type="EMBL" id="GER02842.1"/>
    </source>
</evidence>
<dbReference type="CDD" id="cd24054">
    <property type="entry name" value="ASKHA_NBD_AaPPX-GppA_MtPPX2-like"/>
    <property type="match status" value="1"/>
</dbReference>
<dbReference type="Proteomes" id="UP000324996">
    <property type="component" value="Unassembled WGS sequence"/>
</dbReference>
<evidence type="ECO:0000259" key="2">
    <source>
        <dbReference type="Pfam" id="PF02541"/>
    </source>
</evidence>
<comment type="caution">
    <text evidence="3">The sequence shown here is derived from an EMBL/GenBank/DDBJ whole genome shotgun (WGS) entry which is preliminary data.</text>
</comment>
<evidence type="ECO:0000313" key="4">
    <source>
        <dbReference type="Proteomes" id="UP000324996"/>
    </source>
</evidence>
<dbReference type="Pfam" id="PF02541">
    <property type="entry name" value="Ppx-GppA"/>
    <property type="match status" value="1"/>
</dbReference>
<dbReference type="SUPFAM" id="SSF53067">
    <property type="entry name" value="Actin-like ATPase domain"/>
    <property type="match status" value="2"/>
</dbReference>
<dbReference type="AlphaFoldDB" id="A0A5A7N3I7"/>
<reference evidence="3 4" key="1">
    <citation type="submission" date="2019-09" db="EMBL/GenBank/DDBJ databases">
        <title>NBRP : Genome information of microbial organism related human and environment.</title>
        <authorList>
            <person name="Hattori M."/>
            <person name="Oshima K."/>
            <person name="Inaba H."/>
            <person name="Suda W."/>
            <person name="Sakamoto M."/>
            <person name="Iino T."/>
            <person name="Kitahara M."/>
            <person name="Oshida Y."/>
            <person name="Iida T."/>
            <person name="Kudo T."/>
            <person name="Itoh T."/>
            <person name="Ohkuma M."/>
        </authorList>
    </citation>
    <scope>NUCLEOTIDE SEQUENCE [LARGE SCALE GENOMIC DNA]</scope>
    <source>
        <strain evidence="3 4">Q-1</strain>
    </source>
</reference>
<feature type="domain" description="Ppx/GppA phosphatase N-terminal" evidence="2">
    <location>
        <begin position="48"/>
        <end position="343"/>
    </location>
</feature>
<organism evidence="3 4">
    <name type="scientific">Iodidimonas nitroreducens</name>
    <dbReference type="NCBI Taxonomy" id="1236968"/>
    <lineage>
        <taxon>Bacteria</taxon>
        <taxon>Pseudomonadati</taxon>
        <taxon>Pseudomonadota</taxon>
        <taxon>Alphaproteobacteria</taxon>
        <taxon>Iodidimonadales</taxon>
        <taxon>Iodidimonadaceae</taxon>
        <taxon>Iodidimonas</taxon>
    </lineage>
</organism>
<feature type="region of interest" description="Disordered" evidence="1">
    <location>
        <begin position="1"/>
        <end position="24"/>
    </location>
</feature>
<dbReference type="RefSeq" id="WP_042086708.1">
    <property type="nucleotide sequence ID" value="NZ_BKCN01000002.1"/>
</dbReference>
<dbReference type="EMBL" id="BKCN01000002">
    <property type="protein sequence ID" value="GER02842.1"/>
    <property type="molecule type" value="Genomic_DNA"/>
</dbReference>
<dbReference type="InterPro" id="IPR043129">
    <property type="entry name" value="ATPase_NBD"/>
</dbReference>
<dbReference type="InterPro" id="IPR003695">
    <property type="entry name" value="Ppx_GppA_N"/>
</dbReference>
<accession>A0A5A7N3I7</accession>
<keyword evidence="4" id="KW-1185">Reference proteome</keyword>
<dbReference type="PANTHER" id="PTHR30005:SF0">
    <property type="entry name" value="RETROGRADE REGULATION PROTEIN 2"/>
    <property type="match status" value="1"/>
</dbReference>